<comment type="similarity">
    <text evidence="1">Belongs to the peptidase S1 family.</text>
</comment>
<evidence type="ECO:0000256" key="5">
    <source>
        <dbReference type="ARBA" id="ARBA00023180"/>
    </source>
</evidence>
<keyword evidence="2 7" id="KW-0732">Signal</keyword>
<dbReference type="InterPro" id="IPR033116">
    <property type="entry name" value="TRYPSIN_SER"/>
</dbReference>
<evidence type="ECO:0000256" key="4">
    <source>
        <dbReference type="ARBA" id="ARBA00023157"/>
    </source>
</evidence>
<dbReference type="PANTHER" id="PTHR24276">
    <property type="entry name" value="POLYSERASE-RELATED"/>
    <property type="match status" value="1"/>
</dbReference>
<dbReference type="InterPro" id="IPR009003">
    <property type="entry name" value="Peptidase_S1_PA"/>
</dbReference>
<feature type="chain" id="PRO_5040923603" description="Peptidase S1 domain-containing protein" evidence="7">
    <location>
        <begin position="26"/>
        <end position="266"/>
    </location>
</feature>
<feature type="domain" description="Peptidase S1" evidence="8">
    <location>
        <begin position="47"/>
        <end position="265"/>
    </location>
</feature>
<dbReference type="GO" id="GO:0004252">
    <property type="term" value="F:serine-type endopeptidase activity"/>
    <property type="evidence" value="ECO:0007669"/>
    <property type="project" value="InterPro"/>
</dbReference>
<keyword evidence="4" id="KW-1015">Disulfide bond</keyword>
<dbReference type="EMBL" id="QUTI01013529">
    <property type="protein sequence ID" value="RLO12485.1"/>
    <property type="molecule type" value="Genomic_DNA"/>
</dbReference>
<dbReference type="InterPro" id="IPR050430">
    <property type="entry name" value="Peptidase_S1"/>
</dbReference>
<keyword evidence="6" id="KW-0645">Protease</keyword>
<dbReference type="GO" id="GO:0006508">
    <property type="term" value="P:proteolysis"/>
    <property type="evidence" value="ECO:0007669"/>
    <property type="project" value="UniProtKB-KW"/>
</dbReference>
<dbReference type="InterPro" id="IPR043504">
    <property type="entry name" value="Peptidase_S1_PA_chymotrypsin"/>
</dbReference>
<dbReference type="Pfam" id="PF00089">
    <property type="entry name" value="Trypsin"/>
    <property type="match status" value="1"/>
</dbReference>
<evidence type="ECO:0000256" key="7">
    <source>
        <dbReference type="SAM" id="SignalP"/>
    </source>
</evidence>
<reference evidence="9 10" key="1">
    <citation type="journal article" date="2018" name="J. Invertebr. Pathol.">
        <title>New genotyping method for the causative agent of crayfish plague (Aphanomyces astaci) based on whole genome data.</title>
        <authorList>
            <person name="Minardi D."/>
            <person name="Studholme D.J."/>
            <person name="van der Giezen M."/>
            <person name="Pretto T."/>
            <person name="Oidtmann B."/>
        </authorList>
    </citation>
    <scope>NUCLEOTIDE SEQUENCE [LARGE SCALE GENOMIC DNA]</scope>
    <source>
        <strain evidence="9 10">KB13</strain>
    </source>
</reference>
<dbReference type="InterPro" id="IPR018114">
    <property type="entry name" value="TRYPSIN_HIS"/>
</dbReference>
<evidence type="ECO:0000313" key="10">
    <source>
        <dbReference type="Proteomes" id="UP000275652"/>
    </source>
</evidence>
<feature type="signal peptide" evidence="7">
    <location>
        <begin position="1"/>
        <end position="25"/>
    </location>
</feature>
<evidence type="ECO:0000259" key="8">
    <source>
        <dbReference type="PROSITE" id="PS50240"/>
    </source>
</evidence>
<dbReference type="InterPro" id="IPR001314">
    <property type="entry name" value="Peptidase_S1A"/>
</dbReference>
<dbReference type="PROSITE" id="PS50240">
    <property type="entry name" value="TRYPSIN_DOM"/>
    <property type="match status" value="1"/>
</dbReference>
<comment type="caution">
    <text evidence="9">The sequence shown here is derived from an EMBL/GenBank/DDBJ whole genome shotgun (WGS) entry which is preliminary data.</text>
</comment>
<dbReference type="PROSITE" id="PS00134">
    <property type="entry name" value="TRYPSIN_HIS"/>
    <property type="match status" value="1"/>
</dbReference>
<dbReference type="AlphaFoldDB" id="A0A9X8EBB5"/>
<dbReference type="PROSITE" id="PS00135">
    <property type="entry name" value="TRYPSIN_SER"/>
    <property type="match status" value="1"/>
</dbReference>
<dbReference type="SMART" id="SM00020">
    <property type="entry name" value="Tryp_SPc"/>
    <property type="match status" value="1"/>
</dbReference>
<evidence type="ECO:0000256" key="1">
    <source>
        <dbReference type="ARBA" id="ARBA00007664"/>
    </source>
</evidence>
<dbReference type="Gene3D" id="2.40.10.10">
    <property type="entry name" value="Trypsin-like serine proteases"/>
    <property type="match status" value="1"/>
</dbReference>
<keyword evidence="3" id="KW-0843">Virulence</keyword>
<keyword evidence="5" id="KW-0325">Glycoprotein</keyword>
<keyword evidence="6" id="KW-0720">Serine protease</keyword>
<organism evidence="9 10">
    <name type="scientific">Aphanomyces astaci</name>
    <name type="common">Crayfish plague agent</name>
    <dbReference type="NCBI Taxonomy" id="112090"/>
    <lineage>
        <taxon>Eukaryota</taxon>
        <taxon>Sar</taxon>
        <taxon>Stramenopiles</taxon>
        <taxon>Oomycota</taxon>
        <taxon>Saprolegniomycetes</taxon>
        <taxon>Saprolegniales</taxon>
        <taxon>Verrucalvaceae</taxon>
        <taxon>Aphanomyces</taxon>
    </lineage>
</organism>
<keyword evidence="6" id="KW-0378">Hydrolase</keyword>
<evidence type="ECO:0000256" key="6">
    <source>
        <dbReference type="RuleBase" id="RU363034"/>
    </source>
</evidence>
<name>A0A9X8EBB5_APHAT</name>
<dbReference type="PRINTS" id="PR00722">
    <property type="entry name" value="CHYMOTRYPSIN"/>
</dbReference>
<evidence type="ECO:0000313" key="9">
    <source>
        <dbReference type="EMBL" id="RLO12485.1"/>
    </source>
</evidence>
<dbReference type="InterPro" id="IPR001254">
    <property type="entry name" value="Trypsin_dom"/>
</dbReference>
<proteinExistence type="inferred from homology"/>
<gene>
    <name evidence="9" type="ORF">DYB28_012464</name>
</gene>
<dbReference type="PANTHER" id="PTHR24276:SF98">
    <property type="entry name" value="FI18310P1-RELATED"/>
    <property type="match status" value="1"/>
</dbReference>
<evidence type="ECO:0000256" key="2">
    <source>
        <dbReference type="ARBA" id="ARBA00022729"/>
    </source>
</evidence>
<dbReference type="Proteomes" id="UP000275652">
    <property type="component" value="Unassembled WGS sequence"/>
</dbReference>
<sequence length="266" mass="28347">MKDHSFSNFHHELLLAFPVTVAALAQDQVVPAKVAWGDEAPEDGFEIVGGQEAQFGKHLYVAGLKASPNGNSMCGGSLIAPNVVLTAAHCLDEHLRHVVVGTHYLSGSADGELANVTQKIKHPDGTDVGIIILDHDISITQPVAVSFRYVWAGDKAWVRGWGNVWHNGPPSQVLKEVNVTAWTNLRASAALYPFGVTVTHTMLFAGTEEENSCVGDSGGPLTIEENGAVRLVGVVRSGVGCGLAGTPGIYERTSDAQDFIKPYLRN</sequence>
<accession>A0A9X8EBB5</accession>
<evidence type="ECO:0000256" key="3">
    <source>
        <dbReference type="ARBA" id="ARBA00023026"/>
    </source>
</evidence>
<protein>
    <recommendedName>
        <fullName evidence="8">Peptidase S1 domain-containing protein</fullName>
    </recommendedName>
</protein>
<dbReference type="CDD" id="cd00190">
    <property type="entry name" value="Tryp_SPc"/>
    <property type="match status" value="1"/>
</dbReference>
<dbReference type="SUPFAM" id="SSF50494">
    <property type="entry name" value="Trypsin-like serine proteases"/>
    <property type="match status" value="1"/>
</dbReference>